<evidence type="ECO:0000259" key="4">
    <source>
        <dbReference type="Pfam" id="PF00156"/>
    </source>
</evidence>
<keyword evidence="6" id="KW-1185">Reference proteome</keyword>
<dbReference type="NCBIfam" id="NF040646">
    <property type="entry name" value="HPT_Archaea"/>
    <property type="match status" value="1"/>
</dbReference>
<dbReference type="GeneID" id="76834203"/>
<dbReference type="GO" id="GO:0004422">
    <property type="term" value="F:hypoxanthine phosphoribosyltransferase activity"/>
    <property type="evidence" value="ECO:0007669"/>
    <property type="project" value="UniProtKB-UniRule"/>
</dbReference>
<dbReference type="AlphaFoldDB" id="A0A9X9S5F8"/>
<comment type="similarity">
    <text evidence="3">Belongs to the purine/pyrimidine phosphoribosyltransferase family. Archaeal HPRT subfamily.</text>
</comment>
<organism evidence="5 6">
    <name type="scientific">Methanogenium organophilum</name>
    <dbReference type="NCBI Taxonomy" id="2199"/>
    <lineage>
        <taxon>Archaea</taxon>
        <taxon>Methanobacteriati</taxon>
        <taxon>Methanobacteriota</taxon>
        <taxon>Stenosarchaea group</taxon>
        <taxon>Methanomicrobia</taxon>
        <taxon>Methanomicrobiales</taxon>
        <taxon>Methanomicrobiaceae</taxon>
        <taxon>Methanogenium</taxon>
    </lineage>
</organism>
<dbReference type="Gene3D" id="3.40.50.2020">
    <property type="match status" value="1"/>
</dbReference>
<evidence type="ECO:0000256" key="3">
    <source>
        <dbReference type="HAMAP-Rule" id="MF_01467"/>
    </source>
</evidence>
<dbReference type="NCBIfam" id="NF002635">
    <property type="entry name" value="PRK02304.1-4"/>
    <property type="match status" value="1"/>
</dbReference>
<name>A0A9X9S5F8_METOG</name>
<dbReference type="SUPFAM" id="SSF53271">
    <property type="entry name" value="PRTase-like"/>
    <property type="match status" value="1"/>
</dbReference>
<dbReference type="InterPro" id="IPR050118">
    <property type="entry name" value="Pur/Pyrimidine_PRTase"/>
</dbReference>
<dbReference type="InterPro" id="IPR000836">
    <property type="entry name" value="PRTase_dom"/>
</dbReference>
<dbReference type="KEGG" id="mou:OU421_03835"/>
<comment type="subcellular location">
    <subcellularLocation>
        <location evidence="3">Cytoplasm</location>
    </subcellularLocation>
</comment>
<proteinExistence type="inferred from homology"/>
<comment type="catalytic activity">
    <reaction evidence="3">
        <text>GMP + diphosphate = guanine + 5-phospho-alpha-D-ribose 1-diphosphate</text>
        <dbReference type="Rhea" id="RHEA:25424"/>
        <dbReference type="ChEBI" id="CHEBI:16235"/>
        <dbReference type="ChEBI" id="CHEBI:33019"/>
        <dbReference type="ChEBI" id="CHEBI:58017"/>
        <dbReference type="ChEBI" id="CHEBI:58115"/>
    </reaction>
</comment>
<dbReference type="InterPro" id="IPR029057">
    <property type="entry name" value="PRTase-like"/>
</dbReference>
<sequence length="183" mass="20099">MFNKLVTSLESCPMVQRGEYHYFIHPVSDGVPLVEPALLREVAIEMVRVLDLTRVNKIVVAEAMGIHIGVALSLITDIPLCIVRKRHYDLPGEVALHQSTGYSKGELYLNGIEEGDRVVIVDDVLSTGGTMKALLEGLAVAGAEVRDVLVVIKRGECDIGRDYKALVEIEVDESGVHVKDTFF</sequence>
<evidence type="ECO:0000313" key="6">
    <source>
        <dbReference type="Proteomes" id="UP001163096"/>
    </source>
</evidence>
<dbReference type="RefSeq" id="WP_268187289.1">
    <property type="nucleotide sequence ID" value="NZ_CP113361.1"/>
</dbReference>
<comment type="pathway">
    <text evidence="3">Purine metabolism; IMP biosynthesis via salvage pathway; IMP from hypoxanthine: step 1/1.</text>
</comment>
<reference evidence="5" key="1">
    <citation type="submission" date="2022-11" db="EMBL/GenBank/DDBJ databases">
        <title>Complete genome sequence of Methanogenium organophilum DSM 3596.</title>
        <authorList>
            <person name="Chen S.-C."/>
            <person name="Lai S.-J."/>
            <person name="You Y.-T."/>
        </authorList>
    </citation>
    <scope>NUCLEOTIDE SEQUENCE</scope>
    <source>
        <strain evidence="5">DSM 3596</strain>
    </source>
</reference>
<keyword evidence="3 5" id="KW-0328">Glycosyltransferase</keyword>
<dbReference type="EMBL" id="CP113361">
    <property type="protein sequence ID" value="WAI02011.1"/>
    <property type="molecule type" value="Genomic_DNA"/>
</dbReference>
<accession>A0A9X9S5F8</accession>
<dbReference type="EC" id="2.4.2.8" evidence="3"/>
<comment type="catalytic activity">
    <reaction evidence="3">
        <text>IMP + diphosphate = hypoxanthine + 5-phospho-alpha-D-ribose 1-diphosphate</text>
        <dbReference type="Rhea" id="RHEA:17973"/>
        <dbReference type="ChEBI" id="CHEBI:17368"/>
        <dbReference type="ChEBI" id="CHEBI:33019"/>
        <dbReference type="ChEBI" id="CHEBI:58017"/>
        <dbReference type="ChEBI" id="CHEBI:58053"/>
        <dbReference type="EC" id="2.4.2.8"/>
    </reaction>
</comment>
<keyword evidence="2 3" id="KW-0660">Purine salvage</keyword>
<keyword evidence="1 3" id="KW-0808">Transferase</keyword>
<dbReference type="HAMAP" id="MF_01467">
    <property type="entry name" value="Hypx_phosphoribosyltr"/>
    <property type="match status" value="1"/>
</dbReference>
<comment type="function">
    <text evidence="3">Catalyzes a salvage reaction resulting in the formation of IMP that is energically less costly than de novo synthesis.</text>
</comment>
<dbReference type="InterPro" id="IPR026597">
    <property type="entry name" value="HGPRTase-like"/>
</dbReference>
<dbReference type="GO" id="GO:0006166">
    <property type="term" value="P:purine ribonucleoside salvage"/>
    <property type="evidence" value="ECO:0007669"/>
    <property type="project" value="UniProtKB-KW"/>
</dbReference>
<evidence type="ECO:0000313" key="5">
    <source>
        <dbReference type="EMBL" id="WAI02011.1"/>
    </source>
</evidence>
<dbReference type="GO" id="GO:0005737">
    <property type="term" value="C:cytoplasm"/>
    <property type="evidence" value="ECO:0007669"/>
    <property type="project" value="UniProtKB-SubCell"/>
</dbReference>
<keyword evidence="3" id="KW-0963">Cytoplasm</keyword>
<gene>
    <name evidence="3 5" type="primary">hpt</name>
    <name evidence="5" type="ORF">OU421_03835</name>
</gene>
<evidence type="ECO:0000256" key="1">
    <source>
        <dbReference type="ARBA" id="ARBA00022679"/>
    </source>
</evidence>
<comment type="subunit">
    <text evidence="3">Homodimer.</text>
</comment>
<dbReference type="PANTHER" id="PTHR43864">
    <property type="entry name" value="HYPOXANTHINE/GUANINE PHOSPHORIBOSYLTRANSFERASE"/>
    <property type="match status" value="1"/>
</dbReference>
<dbReference type="Pfam" id="PF00156">
    <property type="entry name" value="Pribosyltran"/>
    <property type="match status" value="1"/>
</dbReference>
<dbReference type="CDD" id="cd06223">
    <property type="entry name" value="PRTases_typeI"/>
    <property type="match status" value="1"/>
</dbReference>
<dbReference type="Proteomes" id="UP001163096">
    <property type="component" value="Chromosome"/>
</dbReference>
<evidence type="ECO:0000256" key="2">
    <source>
        <dbReference type="ARBA" id="ARBA00022726"/>
    </source>
</evidence>
<dbReference type="PANTHER" id="PTHR43864:SF1">
    <property type="entry name" value="XANTHINE PHOSPHORIBOSYLTRANSFERASE"/>
    <property type="match status" value="1"/>
</dbReference>
<feature type="domain" description="Phosphoribosyltransferase" evidence="4">
    <location>
        <begin position="69"/>
        <end position="166"/>
    </location>
</feature>
<protein>
    <recommendedName>
        <fullName evidence="3">Hypoxanthine/guanine phosphoribosyltransferase</fullName>
        <shortName evidence="3">HGPRTase</shortName>
        <ecNumber evidence="3">2.4.2.8</ecNumber>
    </recommendedName>
</protein>
<dbReference type="GO" id="GO:0032264">
    <property type="term" value="P:IMP salvage"/>
    <property type="evidence" value="ECO:0007669"/>
    <property type="project" value="UniProtKB-UniRule"/>
</dbReference>